<feature type="transmembrane region" description="Helical" evidence="1">
    <location>
        <begin position="111"/>
        <end position="130"/>
    </location>
</feature>
<feature type="transmembrane region" description="Helical" evidence="1">
    <location>
        <begin position="73"/>
        <end position="91"/>
    </location>
</feature>
<dbReference type="EMBL" id="JAAHFQ010000378">
    <property type="protein sequence ID" value="NER29502.1"/>
    <property type="molecule type" value="Genomic_DNA"/>
</dbReference>
<dbReference type="Pfam" id="PF10990">
    <property type="entry name" value="DUF2809"/>
    <property type="match status" value="1"/>
</dbReference>
<comment type="caution">
    <text evidence="2">The sequence shown here is derived from an EMBL/GenBank/DDBJ whole genome shotgun (WGS) entry which is preliminary data.</text>
</comment>
<feature type="transmembrane region" description="Helical" evidence="1">
    <location>
        <begin position="43"/>
        <end position="64"/>
    </location>
</feature>
<feature type="transmembrane region" description="Helical" evidence="1">
    <location>
        <begin position="12"/>
        <end position="31"/>
    </location>
</feature>
<evidence type="ECO:0000256" key="1">
    <source>
        <dbReference type="SAM" id="Phobius"/>
    </source>
</evidence>
<protein>
    <submittedName>
        <fullName evidence="2">DUF2809 domain-containing protein</fullName>
    </submittedName>
</protein>
<keyword evidence="1" id="KW-0812">Transmembrane</keyword>
<dbReference type="AlphaFoldDB" id="A0A6B3NG32"/>
<proteinExistence type="predicted"/>
<dbReference type="InterPro" id="IPR021257">
    <property type="entry name" value="DUF2809"/>
</dbReference>
<gene>
    <name evidence="2" type="ORF">F6J89_18220</name>
</gene>
<sequence length="145" mass="17048">MLPQFTHRNPTLTYRLIILLSLGLITPLGFASKSYQGVLAWWVNGYAGGALYEVFWILLILLVWPQASVFQTAFWVLIVTSLLEILQLWQPPFMAEIRSTFWWRMLFGNSFSWWDFPHYLLGCFASWICLEYTRAKIFLKKSSQN</sequence>
<evidence type="ECO:0000313" key="2">
    <source>
        <dbReference type="EMBL" id="NER29502.1"/>
    </source>
</evidence>
<reference evidence="2" key="1">
    <citation type="submission" date="2019-11" db="EMBL/GenBank/DDBJ databases">
        <title>Genomic insights into an expanded diversity of filamentous marine cyanobacteria reveals the extraordinary biosynthetic potential of Moorea and Okeania.</title>
        <authorList>
            <person name="Ferreira Leao T."/>
            <person name="Wang M."/>
            <person name="Moss N."/>
            <person name="Da Silva R."/>
            <person name="Sanders J."/>
            <person name="Nurk S."/>
            <person name="Gurevich A."/>
            <person name="Humphrey G."/>
            <person name="Reher R."/>
            <person name="Zhu Q."/>
            <person name="Belda-Ferre P."/>
            <person name="Glukhov E."/>
            <person name="Rex R."/>
            <person name="Dorrestein P.C."/>
            <person name="Knight R."/>
            <person name="Pevzner P."/>
            <person name="Gerwick W.H."/>
            <person name="Gerwick L."/>
        </authorList>
    </citation>
    <scope>NUCLEOTIDE SEQUENCE</scope>
    <source>
        <strain evidence="2">SIO1C4</strain>
    </source>
</reference>
<organism evidence="2">
    <name type="scientific">Symploca sp. SIO1C4</name>
    <dbReference type="NCBI Taxonomy" id="2607765"/>
    <lineage>
        <taxon>Bacteria</taxon>
        <taxon>Bacillati</taxon>
        <taxon>Cyanobacteriota</taxon>
        <taxon>Cyanophyceae</taxon>
        <taxon>Coleofasciculales</taxon>
        <taxon>Coleofasciculaceae</taxon>
        <taxon>Symploca</taxon>
    </lineage>
</organism>
<name>A0A6B3NG32_9CYAN</name>
<accession>A0A6B3NG32</accession>
<keyword evidence="1" id="KW-1133">Transmembrane helix</keyword>
<keyword evidence="1" id="KW-0472">Membrane</keyword>